<accession>A0ABQ0D747</accession>
<gene>
    <name evidence="1" type="ORF">ENUP19_0002G0027</name>
</gene>
<keyword evidence="2" id="KW-1185">Reference proteome</keyword>
<reference evidence="1 2" key="1">
    <citation type="journal article" date="2019" name="PLoS Negl. Trop. Dis.">
        <title>Whole genome sequencing of Entamoeba nuttalli reveals mammalian host-related molecular signatures and a novel octapeptide-repeat surface protein.</title>
        <authorList>
            <person name="Tanaka M."/>
            <person name="Makiuchi T."/>
            <person name="Komiyama T."/>
            <person name="Shiina T."/>
            <person name="Osaki K."/>
            <person name="Tachibana H."/>
        </authorList>
    </citation>
    <scope>NUCLEOTIDE SEQUENCE [LARGE SCALE GENOMIC DNA]</scope>
    <source>
        <strain evidence="1 2">P19-061405</strain>
    </source>
</reference>
<dbReference type="Proteomes" id="UP001628156">
    <property type="component" value="Unassembled WGS sequence"/>
</dbReference>
<protein>
    <submittedName>
        <fullName evidence="1">Uncharacterized protein</fullName>
    </submittedName>
</protein>
<dbReference type="EMBL" id="BAAFRS010000002">
    <property type="protein sequence ID" value="GAB1218669.1"/>
    <property type="molecule type" value="Genomic_DNA"/>
</dbReference>
<comment type="caution">
    <text evidence="1">The sequence shown here is derived from an EMBL/GenBank/DDBJ whole genome shotgun (WGS) entry which is preliminary data.</text>
</comment>
<evidence type="ECO:0000313" key="1">
    <source>
        <dbReference type="EMBL" id="GAB1218669.1"/>
    </source>
</evidence>
<evidence type="ECO:0000313" key="2">
    <source>
        <dbReference type="Proteomes" id="UP001628156"/>
    </source>
</evidence>
<organism evidence="1 2">
    <name type="scientific">Entamoeba nuttalli</name>
    <dbReference type="NCBI Taxonomy" id="412467"/>
    <lineage>
        <taxon>Eukaryota</taxon>
        <taxon>Amoebozoa</taxon>
        <taxon>Evosea</taxon>
        <taxon>Archamoebae</taxon>
        <taxon>Mastigamoebida</taxon>
        <taxon>Entamoebidae</taxon>
        <taxon>Entamoeba</taxon>
    </lineage>
</organism>
<proteinExistence type="predicted"/>
<sequence>MQLEEICQKFSINQSIMKMAKKLQQQEPVTFFIENDLLYGSLLLDHSSVLIISFSKEKENMFRVITETSFQEHPLLSNDGYIKPGKLWKFTELCASIIDFKNVFSKIPLNYNELKQQIESLQDKFLSQQISESQFKREVSEIESQCEHLHNDTHQRLDSLKKERTEKQITMVTNVINKLIKEGKMTEEEKTIFIGILKSK</sequence>
<name>A0ABQ0D747_9EUKA</name>